<evidence type="ECO:0000313" key="4">
    <source>
        <dbReference type="Proteomes" id="UP001527202"/>
    </source>
</evidence>
<evidence type="ECO:0000313" key="3">
    <source>
        <dbReference type="Proteomes" id="UP000288943"/>
    </source>
</evidence>
<dbReference type="KEGG" id="pchi:PC41400_12165"/>
<name>A0A410WVH3_9BACL</name>
<dbReference type="GeneID" id="95375565"/>
<dbReference type="OrthoDB" id="2613405at2"/>
<accession>A0A410WVH3</accession>
<reference evidence="1 4" key="2">
    <citation type="submission" date="2022-05" db="EMBL/GenBank/DDBJ databases">
        <title>Genome Sequencing of Bee-Associated Microbes.</title>
        <authorList>
            <person name="Dunlap C."/>
        </authorList>
    </citation>
    <scope>NUCLEOTIDE SEQUENCE [LARGE SCALE GENOMIC DNA]</scope>
    <source>
        <strain evidence="1 4">NRRL B-23120</strain>
    </source>
</reference>
<dbReference type="AlphaFoldDB" id="A0A410WVH3"/>
<protein>
    <submittedName>
        <fullName evidence="2">Uncharacterized protein</fullName>
    </submittedName>
</protein>
<reference evidence="2 3" key="1">
    <citation type="submission" date="2018-01" db="EMBL/GenBank/DDBJ databases">
        <title>The whole genome sequencing and assembly of Paenibacillus chitinolyticus KCCM 41400 strain.</title>
        <authorList>
            <person name="Kim J.-Y."/>
            <person name="Park M.-K."/>
            <person name="Lee Y.-J."/>
            <person name="Yi H."/>
            <person name="Bahn Y.-S."/>
            <person name="Kim J.F."/>
            <person name="Lee D.-W."/>
        </authorList>
    </citation>
    <scope>NUCLEOTIDE SEQUENCE [LARGE SCALE GENOMIC DNA]</scope>
    <source>
        <strain evidence="2 3">KCCM 41400</strain>
    </source>
</reference>
<evidence type="ECO:0000313" key="2">
    <source>
        <dbReference type="EMBL" id="QAV18385.1"/>
    </source>
</evidence>
<dbReference type="Proteomes" id="UP001527202">
    <property type="component" value="Unassembled WGS sequence"/>
</dbReference>
<evidence type="ECO:0000313" key="1">
    <source>
        <dbReference type="EMBL" id="MCY9594364.1"/>
    </source>
</evidence>
<gene>
    <name evidence="1" type="ORF">M5X16_01045</name>
    <name evidence="2" type="ORF">PC41400_12165</name>
</gene>
<sequence length="104" mass="11771">MTVKYTIDCEGSEILVREVDGATYQLCIRASTNPLGNGNVLETYSEFYRAVRAADHFCETYAKAKENGFYLQETFLVKPDKHPIPVSKILNEEMQSEQVNALFA</sequence>
<proteinExistence type="predicted"/>
<dbReference type="EMBL" id="CP026520">
    <property type="protein sequence ID" value="QAV18385.1"/>
    <property type="molecule type" value="Genomic_DNA"/>
</dbReference>
<keyword evidence="4" id="KW-1185">Reference proteome</keyword>
<dbReference type="RefSeq" id="WP_042228353.1">
    <property type="nucleotide sequence ID" value="NZ_BQWH01000022.1"/>
</dbReference>
<organism evidence="2 3">
    <name type="scientific">Paenibacillus chitinolyticus</name>
    <dbReference type="NCBI Taxonomy" id="79263"/>
    <lineage>
        <taxon>Bacteria</taxon>
        <taxon>Bacillati</taxon>
        <taxon>Bacillota</taxon>
        <taxon>Bacilli</taxon>
        <taxon>Bacillales</taxon>
        <taxon>Paenibacillaceae</taxon>
        <taxon>Paenibacillus</taxon>
    </lineage>
</organism>
<dbReference type="Proteomes" id="UP000288943">
    <property type="component" value="Chromosome"/>
</dbReference>
<dbReference type="EMBL" id="JAMDMJ010000001">
    <property type="protein sequence ID" value="MCY9594364.1"/>
    <property type="molecule type" value="Genomic_DNA"/>
</dbReference>